<feature type="chain" id="PRO_5015694208" description="Outer membrane protein beta-barrel domain-containing protein" evidence="2">
    <location>
        <begin position="23"/>
        <end position="264"/>
    </location>
</feature>
<proteinExistence type="predicted"/>
<evidence type="ECO:0000313" key="5">
    <source>
        <dbReference type="Proteomes" id="UP000245168"/>
    </source>
</evidence>
<dbReference type="Pfam" id="PF13505">
    <property type="entry name" value="OMP_b-brl"/>
    <property type="match status" value="1"/>
</dbReference>
<dbReference type="Proteomes" id="UP000245168">
    <property type="component" value="Unassembled WGS sequence"/>
</dbReference>
<dbReference type="EMBL" id="QEXV01000003">
    <property type="protein sequence ID" value="PWE17403.1"/>
    <property type="molecule type" value="Genomic_DNA"/>
</dbReference>
<dbReference type="AlphaFoldDB" id="A0A2U2BTR9"/>
<gene>
    <name evidence="4" type="ORF">DDZ18_06885</name>
</gene>
<sequence>MKLLLTTTALTAAATFAAPASAQMMYDFDQYVSGSLGYAMQHDSDNAGAFTRDFTTGNIGGALGGATLPAGTDVGWTTEFEGGLFAAAAYGWRFDNGFRVEAEVSYDQNDVDTHDGVTAGGIALDDVDAAVLITGADPLGVTVGDLVADGQGDISNFAVAVNAYYDFRMPDSPFSIYGGAGVGVMESDIEFAPSSTGIVEDTETGGFFQLMVGGAYAVSETTEFYAGYRYRQSEDLEVDSSLIPATLEIENKDSIIEAGVRFTF</sequence>
<evidence type="ECO:0000259" key="3">
    <source>
        <dbReference type="Pfam" id="PF13505"/>
    </source>
</evidence>
<evidence type="ECO:0000313" key="4">
    <source>
        <dbReference type="EMBL" id="PWE17403.1"/>
    </source>
</evidence>
<feature type="signal peptide" evidence="2">
    <location>
        <begin position="1"/>
        <end position="22"/>
    </location>
</feature>
<keyword evidence="5" id="KW-1185">Reference proteome</keyword>
<keyword evidence="1 2" id="KW-0732">Signal</keyword>
<organism evidence="4 5">
    <name type="scientific">Marinicauda salina</name>
    <dbReference type="NCBI Taxonomy" id="2135793"/>
    <lineage>
        <taxon>Bacteria</taxon>
        <taxon>Pseudomonadati</taxon>
        <taxon>Pseudomonadota</taxon>
        <taxon>Alphaproteobacteria</taxon>
        <taxon>Maricaulales</taxon>
        <taxon>Maricaulaceae</taxon>
        <taxon>Marinicauda</taxon>
    </lineage>
</organism>
<feature type="domain" description="Outer membrane protein beta-barrel" evidence="3">
    <location>
        <begin position="9"/>
        <end position="262"/>
    </location>
</feature>
<protein>
    <recommendedName>
        <fullName evidence="3">Outer membrane protein beta-barrel domain-containing protein</fullName>
    </recommendedName>
</protein>
<dbReference type="InterPro" id="IPR027385">
    <property type="entry name" value="Beta-barrel_OMP"/>
</dbReference>
<dbReference type="OrthoDB" id="9810784at2"/>
<accession>A0A2U2BTR9</accession>
<dbReference type="RefSeq" id="WP_109252634.1">
    <property type="nucleotide sequence ID" value="NZ_QEXV01000003.1"/>
</dbReference>
<dbReference type="Gene3D" id="2.40.160.20">
    <property type="match status" value="1"/>
</dbReference>
<comment type="caution">
    <text evidence="4">The sequence shown here is derived from an EMBL/GenBank/DDBJ whole genome shotgun (WGS) entry which is preliminary data.</text>
</comment>
<dbReference type="SUPFAM" id="SSF56925">
    <property type="entry name" value="OMPA-like"/>
    <property type="match status" value="1"/>
</dbReference>
<reference evidence="5" key="1">
    <citation type="submission" date="2018-05" db="EMBL/GenBank/DDBJ databases">
        <authorList>
            <person name="Liu B.-T."/>
        </authorList>
    </citation>
    <scope>NUCLEOTIDE SEQUENCE [LARGE SCALE GENOMIC DNA]</scope>
    <source>
        <strain evidence="5">WD6-1</strain>
    </source>
</reference>
<dbReference type="InterPro" id="IPR011250">
    <property type="entry name" value="OMP/PagP_B-barrel"/>
</dbReference>
<name>A0A2U2BTR9_9PROT</name>
<evidence type="ECO:0000256" key="2">
    <source>
        <dbReference type="SAM" id="SignalP"/>
    </source>
</evidence>
<evidence type="ECO:0000256" key="1">
    <source>
        <dbReference type="ARBA" id="ARBA00022729"/>
    </source>
</evidence>